<keyword evidence="2" id="KW-1133">Transmembrane helix</keyword>
<evidence type="ECO:0000313" key="4">
    <source>
        <dbReference type="Proteomes" id="UP001596074"/>
    </source>
</evidence>
<proteinExistence type="predicted"/>
<keyword evidence="4" id="KW-1185">Reference proteome</keyword>
<dbReference type="EMBL" id="JBHSON010000161">
    <property type="protein sequence ID" value="MFC5754544.1"/>
    <property type="molecule type" value="Genomic_DNA"/>
</dbReference>
<comment type="caution">
    <text evidence="3">The sequence shown here is derived from an EMBL/GenBank/DDBJ whole genome shotgun (WGS) entry which is preliminary data.</text>
</comment>
<dbReference type="RefSeq" id="WP_378292756.1">
    <property type="nucleotide sequence ID" value="NZ_JBHSON010000161.1"/>
</dbReference>
<evidence type="ECO:0000313" key="3">
    <source>
        <dbReference type="EMBL" id="MFC5754544.1"/>
    </source>
</evidence>
<evidence type="ECO:0008006" key="5">
    <source>
        <dbReference type="Google" id="ProtNLM"/>
    </source>
</evidence>
<feature type="transmembrane region" description="Helical" evidence="2">
    <location>
        <begin position="36"/>
        <end position="57"/>
    </location>
</feature>
<name>A0ABW1AJ28_9ACTN</name>
<protein>
    <recommendedName>
        <fullName evidence="5">DUF308 domain-containing protein</fullName>
    </recommendedName>
</protein>
<gene>
    <name evidence="3" type="ORF">ACFPZN_53785</name>
</gene>
<organism evidence="3 4">
    <name type="scientific">Actinomadura rugatobispora</name>
    <dbReference type="NCBI Taxonomy" id="1994"/>
    <lineage>
        <taxon>Bacteria</taxon>
        <taxon>Bacillati</taxon>
        <taxon>Actinomycetota</taxon>
        <taxon>Actinomycetes</taxon>
        <taxon>Streptosporangiales</taxon>
        <taxon>Thermomonosporaceae</taxon>
        <taxon>Actinomadura</taxon>
    </lineage>
</organism>
<keyword evidence="2" id="KW-0472">Membrane</keyword>
<dbReference type="Proteomes" id="UP001596074">
    <property type="component" value="Unassembled WGS sequence"/>
</dbReference>
<accession>A0ABW1AJ28</accession>
<evidence type="ECO:0000256" key="1">
    <source>
        <dbReference type="SAM" id="MobiDB-lite"/>
    </source>
</evidence>
<feature type="transmembrane region" description="Helical" evidence="2">
    <location>
        <begin position="5"/>
        <end position="30"/>
    </location>
</feature>
<sequence length="108" mass="11051">MSRRVLGWCGLIVGVIAIVAVAALFVIVGLDRADKIASSLGALIGLAGLGVAVFGLISSRREDRDDDAQRATPGSVHNTIGGPVSGTAIQAKNVHLGALPPPNEERES</sequence>
<keyword evidence="2" id="KW-0812">Transmembrane</keyword>
<evidence type="ECO:0000256" key="2">
    <source>
        <dbReference type="SAM" id="Phobius"/>
    </source>
</evidence>
<reference evidence="4" key="1">
    <citation type="journal article" date="2019" name="Int. J. Syst. Evol. Microbiol.">
        <title>The Global Catalogue of Microorganisms (GCM) 10K type strain sequencing project: providing services to taxonomists for standard genome sequencing and annotation.</title>
        <authorList>
            <consortium name="The Broad Institute Genomics Platform"/>
            <consortium name="The Broad Institute Genome Sequencing Center for Infectious Disease"/>
            <person name="Wu L."/>
            <person name="Ma J."/>
        </authorList>
    </citation>
    <scope>NUCLEOTIDE SEQUENCE [LARGE SCALE GENOMIC DNA]</scope>
    <source>
        <strain evidence="4">KCTC 42087</strain>
    </source>
</reference>
<feature type="region of interest" description="Disordered" evidence="1">
    <location>
        <begin position="62"/>
        <end position="85"/>
    </location>
</feature>